<organism evidence="1 2">
    <name type="scientific">Mythimna loreyi</name>
    <dbReference type="NCBI Taxonomy" id="667449"/>
    <lineage>
        <taxon>Eukaryota</taxon>
        <taxon>Metazoa</taxon>
        <taxon>Ecdysozoa</taxon>
        <taxon>Arthropoda</taxon>
        <taxon>Hexapoda</taxon>
        <taxon>Insecta</taxon>
        <taxon>Pterygota</taxon>
        <taxon>Neoptera</taxon>
        <taxon>Endopterygota</taxon>
        <taxon>Lepidoptera</taxon>
        <taxon>Glossata</taxon>
        <taxon>Ditrysia</taxon>
        <taxon>Noctuoidea</taxon>
        <taxon>Noctuidae</taxon>
        <taxon>Noctuinae</taxon>
        <taxon>Hadenini</taxon>
        <taxon>Mythimna</taxon>
    </lineage>
</organism>
<keyword evidence="2" id="KW-1185">Reference proteome</keyword>
<accession>A0ACC2Q9L7</accession>
<evidence type="ECO:0000313" key="1">
    <source>
        <dbReference type="EMBL" id="KAJ8711920.1"/>
    </source>
</evidence>
<sequence length="160" mass="18349">MPCEKRVHILSNICVEEGPASKTIKLQESVTKKISTTESVCTQTASTATPATPRKKKLRRDLKVLQQRLKRRNTTIGNLKCLLKIIKKKCDNYFEVEQMVQHNFENIHTKLNTTKSNTSNKYSDEMKSFALSLYYYSGKAYLFLRNRIPLPHPAKDIGDA</sequence>
<gene>
    <name evidence="1" type="ORF">PYW08_008874</name>
</gene>
<dbReference type="Proteomes" id="UP001231649">
    <property type="component" value="Chromosome 22"/>
</dbReference>
<dbReference type="EMBL" id="CM056798">
    <property type="protein sequence ID" value="KAJ8711920.1"/>
    <property type="molecule type" value="Genomic_DNA"/>
</dbReference>
<name>A0ACC2Q9L7_9NEOP</name>
<protein>
    <submittedName>
        <fullName evidence="1">Uncharacterized protein</fullName>
    </submittedName>
</protein>
<evidence type="ECO:0000313" key="2">
    <source>
        <dbReference type="Proteomes" id="UP001231649"/>
    </source>
</evidence>
<reference evidence="1" key="1">
    <citation type="submission" date="2023-03" db="EMBL/GenBank/DDBJ databases">
        <title>Chromosome-level genomes of two armyworms, Mythimna separata and Mythimna loreyi, provide insights into the biosynthesis and reception of sex pheromones.</title>
        <authorList>
            <person name="Zhao H."/>
        </authorList>
    </citation>
    <scope>NUCLEOTIDE SEQUENCE</scope>
    <source>
        <strain evidence="1">BeijingLab</strain>
    </source>
</reference>
<proteinExistence type="predicted"/>
<comment type="caution">
    <text evidence="1">The sequence shown here is derived from an EMBL/GenBank/DDBJ whole genome shotgun (WGS) entry which is preliminary data.</text>
</comment>